<dbReference type="Proteomes" id="UP001163321">
    <property type="component" value="Chromosome 1"/>
</dbReference>
<accession>A0ACC0WX39</accession>
<keyword evidence="2" id="KW-1185">Reference proteome</keyword>
<comment type="caution">
    <text evidence="1">The sequence shown here is derived from an EMBL/GenBank/DDBJ whole genome shotgun (WGS) entry which is preliminary data.</text>
</comment>
<sequence>MTTSVGEEESPLPNEKEISSSTTSTPLSPDIIEGNESEMSGRPGKRPRREDTALFLEKTYELLDQCPPELACWTAHGNSFVVKQPCAFAERVVPTYVKHRKFRSFVRQLHLYGFRIVRATGETDLEAEVEPGSDMERDDPEALEPKDWWEFRHERFVRGRRDLLCEIKRRASTETKTIASSASGAGVPVDRVEFEDLRAQVSGLREEMQSLQRLTQHVSSLLQTLLQRGQSGDGERGDERVAVTNTLPVQPQLQPLPSIALPSPHSTFLQLRQAYPAQNTPRDGRTPRTPASGSYLRPVQSLIMATASPSTRPPPSPRPTLEPYVSTPPYSQDQLHRKQLGWYPPSSLGHPSPTTPCSSHKRLRVDAATGRMDSLATCSAEKVAVRELSHLASEIRTDLLRCITARVTGFLRVHRDQGNPTKEADADAVGEAVSSDIRHKLTVLEASTSASDPKFLDLETIAMYRVEILKFISRELPRAVQEALDKRVLAPEKLSQRSPKDRSLLALFVQKAQKALERQMRTERVTISTGR</sequence>
<proteinExistence type="predicted"/>
<organism evidence="1 2">
    <name type="scientific">Peronosclerospora sorghi</name>
    <dbReference type="NCBI Taxonomy" id="230839"/>
    <lineage>
        <taxon>Eukaryota</taxon>
        <taxon>Sar</taxon>
        <taxon>Stramenopiles</taxon>
        <taxon>Oomycota</taxon>
        <taxon>Peronosporomycetes</taxon>
        <taxon>Peronosporales</taxon>
        <taxon>Peronosporaceae</taxon>
        <taxon>Peronosclerospora</taxon>
    </lineage>
</organism>
<evidence type="ECO:0000313" key="2">
    <source>
        <dbReference type="Proteomes" id="UP001163321"/>
    </source>
</evidence>
<protein>
    <submittedName>
        <fullName evidence="1">Uncharacterized protein</fullName>
    </submittedName>
</protein>
<evidence type="ECO:0000313" key="1">
    <source>
        <dbReference type="EMBL" id="KAI9922624.1"/>
    </source>
</evidence>
<reference evidence="1 2" key="1">
    <citation type="journal article" date="2022" name="bioRxiv">
        <title>The genome of the oomycete Peronosclerospora sorghi, a cosmopolitan pathogen of maize and sorghum, is inflated with dispersed pseudogenes.</title>
        <authorList>
            <person name="Fletcher K."/>
            <person name="Martin F."/>
            <person name="Isakeit T."/>
            <person name="Cavanaugh K."/>
            <person name="Magill C."/>
            <person name="Michelmore R."/>
        </authorList>
    </citation>
    <scope>NUCLEOTIDE SEQUENCE [LARGE SCALE GENOMIC DNA]</scope>
    <source>
        <strain evidence="1">P6</strain>
    </source>
</reference>
<gene>
    <name evidence="1" type="ORF">PsorP6_000667</name>
</gene>
<dbReference type="EMBL" id="CM047580">
    <property type="protein sequence ID" value="KAI9922624.1"/>
    <property type="molecule type" value="Genomic_DNA"/>
</dbReference>
<name>A0ACC0WX39_9STRA</name>